<comment type="caution">
    <text evidence="1">The sequence shown here is derived from an EMBL/GenBank/DDBJ whole genome shotgun (WGS) entry which is preliminary data.</text>
</comment>
<evidence type="ECO:0000313" key="2">
    <source>
        <dbReference type="Proteomes" id="UP000814033"/>
    </source>
</evidence>
<keyword evidence="2" id="KW-1185">Reference proteome</keyword>
<reference evidence="1" key="2">
    <citation type="journal article" date="2022" name="New Phytol.">
        <title>Evolutionary transition to the ectomycorrhizal habit in the genomes of a hyperdiverse lineage of mushroom-forming fungi.</title>
        <authorList>
            <person name="Looney B."/>
            <person name="Miyauchi S."/>
            <person name="Morin E."/>
            <person name="Drula E."/>
            <person name="Courty P.E."/>
            <person name="Kohler A."/>
            <person name="Kuo A."/>
            <person name="LaButti K."/>
            <person name="Pangilinan J."/>
            <person name="Lipzen A."/>
            <person name="Riley R."/>
            <person name="Andreopoulos W."/>
            <person name="He G."/>
            <person name="Johnson J."/>
            <person name="Nolan M."/>
            <person name="Tritt A."/>
            <person name="Barry K.W."/>
            <person name="Grigoriev I.V."/>
            <person name="Nagy L.G."/>
            <person name="Hibbett D."/>
            <person name="Henrissat B."/>
            <person name="Matheny P.B."/>
            <person name="Labbe J."/>
            <person name="Martin F.M."/>
        </authorList>
    </citation>
    <scope>NUCLEOTIDE SEQUENCE</scope>
    <source>
        <strain evidence="1">FP105234-sp</strain>
    </source>
</reference>
<organism evidence="1 2">
    <name type="scientific">Auriscalpium vulgare</name>
    <dbReference type="NCBI Taxonomy" id="40419"/>
    <lineage>
        <taxon>Eukaryota</taxon>
        <taxon>Fungi</taxon>
        <taxon>Dikarya</taxon>
        <taxon>Basidiomycota</taxon>
        <taxon>Agaricomycotina</taxon>
        <taxon>Agaricomycetes</taxon>
        <taxon>Russulales</taxon>
        <taxon>Auriscalpiaceae</taxon>
        <taxon>Auriscalpium</taxon>
    </lineage>
</organism>
<protein>
    <submittedName>
        <fullName evidence="1">Uncharacterized protein</fullName>
    </submittedName>
</protein>
<dbReference type="EMBL" id="MU276263">
    <property type="protein sequence ID" value="KAI0039778.1"/>
    <property type="molecule type" value="Genomic_DNA"/>
</dbReference>
<dbReference type="Proteomes" id="UP000814033">
    <property type="component" value="Unassembled WGS sequence"/>
</dbReference>
<sequence length="395" mass="44258">MTILTAKETIISEKVSLDDRNPVVASAEFALKETDLVQVNDEGVLSAAQYIHGRLRTEGYTPHTWRTHPMHLAPPAPYAPGDVRTRSTLDWLFLVAALNFSFWSPHEGTAARYAVEWRAGWGSDERAVWTGYWSLVAALNRALEEGIPITDPAFYKSETRCPDSLLAHVFRAAPQSTEGIPLLPERIAIMREVGYILCAGFNGSYQGLIDKFHTRYGKDRTALQLVQMVTDTFPSFRDEIWLEGRQVVFWKRAQILTAETWAAFYPEPASPPAAHPLFPHGIAQLTMFADYRVPQILHHLRLLTYPPSLAALLKAHAAVPHGSREEVSVRAASIIAVERVCAAIKAQGNAVEGISSVLVDFYLWDLAKRVEEGERLEGFEAEETLPAHRTRSIWY</sequence>
<evidence type="ECO:0000313" key="1">
    <source>
        <dbReference type="EMBL" id="KAI0039778.1"/>
    </source>
</evidence>
<reference evidence="1" key="1">
    <citation type="submission" date="2021-02" db="EMBL/GenBank/DDBJ databases">
        <authorList>
            <consortium name="DOE Joint Genome Institute"/>
            <person name="Ahrendt S."/>
            <person name="Looney B.P."/>
            <person name="Miyauchi S."/>
            <person name="Morin E."/>
            <person name="Drula E."/>
            <person name="Courty P.E."/>
            <person name="Chicoki N."/>
            <person name="Fauchery L."/>
            <person name="Kohler A."/>
            <person name="Kuo A."/>
            <person name="Labutti K."/>
            <person name="Pangilinan J."/>
            <person name="Lipzen A."/>
            <person name="Riley R."/>
            <person name="Andreopoulos W."/>
            <person name="He G."/>
            <person name="Johnson J."/>
            <person name="Barry K.W."/>
            <person name="Grigoriev I.V."/>
            <person name="Nagy L."/>
            <person name="Hibbett D."/>
            <person name="Henrissat B."/>
            <person name="Matheny P.B."/>
            <person name="Labbe J."/>
            <person name="Martin F."/>
        </authorList>
    </citation>
    <scope>NUCLEOTIDE SEQUENCE</scope>
    <source>
        <strain evidence="1">FP105234-sp</strain>
    </source>
</reference>
<name>A0ACB8R6V5_9AGAM</name>
<proteinExistence type="predicted"/>
<gene>
    <name evidence="1" type="ORF">FA95DRAFT_1599696</name>
</gene>
<accession>A0ACB8R6V5</accession>